<evidence type="ECO:0000256" key="4">
    <source>
        <dbReference type="ARBA" id="ARBA00022989"/>
    </source>
</evidence>
<proteinExistence type="predicted"/>
<feature type="transmembrane region" description="Helical" evidence="6">
    <location>
        <begin position="135"/>
        <end position="157"/>
    </location>
</feature>
<dbReference type="PANTHER" id="PTHR30250">
    <property type="entry name" value="PST FAMILY PREDICTED COLANIC ACID TRANSPORTER"/>
    <property type="match status" value="1"/>
</dbReference>
<keyword evidence="5 6" id="KW-0472">Membrane</keyword>
<organism evidence="7 8">
    <name type="scientific">Ignavibacterium album (strain DSM 19864 / JCM 16511 / NBRC 101810 / Mat9-16)</name>
    <dbReference type="NCBI Taxonomy" id="945713"/>
    <lineage>
        <taxon>Bacteria</taxon>
        <taxon>Pseudomonadati</taxon>
        <taxon>Ignavibacteriota</taxon>
        <taxon>Ignavibacteria</taxon>
        <taxon>Ignavibacteriales</taxon>
        <taxon>Ignavibacteriaceae</taxon>
        <taxon>Ignavibacterium</taxon>
    </lineage>
</organism>
<feature type="transmembrane region" description="Helical" evidence="6">
    <location>
        <begin position="92"/>
        <end position="115"/>
    </location>
</feature>
<sequence length="504" mass="57654">MDDLTKNTNQIKVKRIAFNYIYNLLGYGIPLLLALFLIPILLSKLGTDKFGVLNLAWIVIGYFGFFDLGIGRALTKIISEKIGLNQLSDIPAFFWTSLIVMLMFSSFVSVCLFLLSEKIILSLLKIPVEIQSESIKAFYLLILSIPVVTTTAGIRGLLEAYQRFDIINVIRIILGVSSFLLPVLVLMFVNDLYWIIFSLVIVRILVWFLYLFSAFKLNPDLKLKIKFKAELIKPVFKLSGWMTLSNVTVPIIVYLDRILIASLISAAAVAYYATPYEVITKLLIVPSALTAVLFPTFAANYIRDKSSTIKLSDKAMKYIGLLLFPVISIIIIFSFELLNLWLGKEFAINSYTILQFLSIGIFFNSIAYIPFSLIEGIGRPDITAKLQLIELPFYILLMWIAIKNSGIYGAAFVYMIRMIIDCLLLIYFSKLITGNYFLVKFNLKFLYLFILLFILIFSITSNIFYVKVILSALMLFLFIYISWRYFLDNEDKSLIKSKLNIQFF</sequence>
<evidence type="ECO:0000256" key="1">
    <source>
        <dbReference type="ARBA" id="ARBA00004651"/>
    </source>
</evidence>
<dbReference type="CDD" id="cd13128">
    <property type="entry name" value="MATE_Wzx_like"/>
    <property type="match status" value="1"/>
</dbReference>
<keyword evidence="3 6" id="KW-0812">Transmembrane</keyword>
<feature type="transmembrane region" description="Helical" evidence="6">
    <location>
        <begin position="386"/>
        <end position="402"/>
    </location>
</feature>
<dbReference type="RefSeq" id="WP_014559608.1">
    <property type="nucleotide sequence ID" value="NC_017464.1"/>
</dbReference>
<feature type="transmembrane region" description="Helical" evidence="6">
    <location>
        <begin position="251"/>
        <end position="272"/>
    </location>
</feature>
<dbReference type="OrthoDB" id="5751261at2"/>
<evidence type="ECO:0000256" key="3">
    <source>
        <dbReference type="ARBA" id="ARBA00022692"/>
    </source>
</evidence>
<feature type="transmembrane region" description="Helical" evidence="6">
    <location>
        <begin position="441"/>
        <end position="459"/>
    </location>
</feature>
<evidence type="ECO:0000256" key="2">
    <source>
        <dbReference type="ARBA" id="ARBA00022475"/>
    </source>
</evidence>
<gene>
    <name evidence="7" type="ordered locus">IALB_0740</name>
</gene>
<reference evidence="7 8" key="1">
    <citation type="journal article" date="2012" name="Front. Microbiol.">
        <title>Complete genome of Ignavibacterium album, a metabolically versatile, flagellated, facultative anaerobe from the phylum Chlorobi.</title>
        <authorList>
            <person name="Liu Z."/>
            <person name="Frigaard N.-U."/>
            <person name="Vogl K."/>
            <person name="Iino T."/>
            <person name="Ohkuma M."/>
            <person name="Overmann J."/>
            <person name="Bryant D.A."/>
        </authorList>
    </citation>
    <scope>NUCLEOTIDE SEQUENCE [LARGE SCALE GENOMIC DNA]</scope>
    <source>
        <strain evidence="8">DSM 19864 / JCM 16511 / NBRC 101810 / Mat9-16</strain>
    </source>
</reference>
<feature type="transmembrane region" description="Helical" evidence="6">
    <location>
        <begin position="195"/>
        <end position="215"/>
    </location>
</feature>
<feature type="transmembrane region" description="Helical" evidence="6">
    <location>
        <begin position="278"/>
        <end position="297"/>
    </location>
</feature>
<feature type="transmembrane region" description="Helical" evidence="6">
    <location>
        <begin position="408"/>
        <end position="429"/>
    </location>
</feature>
<dbReference type="InterPro" id="IPR050833">
    <property type="entry name" value="Poly_Biosynth_Transport"/>
</dbReference>
<dbReference type="Pfam" id="PF13440">
    <property type="entry name" value="Polysacc_synt_3"/>
    <property type="match status" value="1"/>
</dbReference>
<dbReference type="HOGENOM" id="CLU_040633_1_0_10"/>
<dbReference type="AlphaFoldDB" id="I0AHJ5"/>
<comment type="subcellular location">
    <subcellularLocation>
        <location evidence="1">Cell membrane</location>
        <topology evidence="1">Multi-pass membrane protein</topology>
    </subcellularLocation>
</comment>
<keyword evidence="2" id="KW-1003">Cell membrane</keyword>
<dbReference type="KEGG" id="ial:IALB_0740"/>
<name>I0AHJ5_IGNAJ</name>
<evidence type="ECO:0000313" key="7">
    <source>
        <dbReference type="EMBL" id="AFH48452.1"/>
    </source>
</evidence>
<feature type="transmembrane region" description="Helical" evidence="6">
    <location>
        <begin position="169"/>
        <end position="189"/>
    </location>
</feature>
<feature type="transmembrane region" description="Helical" evidence="6">
    <location>
        <begin position="465"/>
        <end position="487"/>
    </location>
</feature>
<evidence type="ECO:0000256" key="6">
    <source>
        <dbReference type="SAM" id="Phobius"/>
    </source>
</evidence>
<dbReference type="PANTHER" id="PTHR30250:SF11">
    <property type="entry name" value="O-ANTIGEN TRANSPORTER-RELATED"/>
    <property type="match status" value="1"/>
</dbReference>
<protein>
    <submittedName>
        <fullName evidence="7">Membrane protein</fullName>
    </submittedName>
</protein>
<accession>I0AHJ5</accession>
<dbReference type="STRING" id="945713.IALB_0740"/>
<keyword evidence="4 6" id="KW-1133">Transmembrane helix</keyword>
<evidence type="ECO:0000313" key="8">
    <source>
        <dbReference type="Proteomes" id="UP000007394"/>
    </source>
</evidence>
<dbReference type="Proteomes" id="UP000007394">
    <property type="component" value="Chromosome"/>
</dbReference>
<feature type="transmembrane region" description="Helical" evidence="6">
    <location>
        <begin position="54"/>
        <end position="71"/>
    </location>
</feature>
<dbReference type="GO" id="GO:0005886">
    <property type="term" value="C:plasma membrane"/>
    <property type="evidence" value="ECO:0007669"/>
    <property type="project" value="UniProtKB-SubCell"/>
</dbReference>
<feature type="transmembrane region" description="Helical" evidence="6">
    <location>
        <begin position="353"/>
        <end position="374"/>
    </location>
</feature>
<feature type="transmembrane region" description="Helical" evidence="6">
    <location>
        <begin position="20"/>
        <end position="42"/>
    </location>
</feature>
<dbReference type="eggNOG" id="COG2244">
    <property type="taxonomic scope" value="Bacteria"/>
</dbReference>
<evidence type="ECO:0000256" key="5">
    <source>
        <dbReference type="ARBA" id="ARBA00023136"/>
    </source>
</evidence>
<dbReference type="EMBL" id="CP003418">
    <property type="protein sequence ID" value="AFH48452.1"/>
    <property type="molecule type" value="Genomic_DNA"/>
</dbReference>
<feature type="transmembrane region" description="Helical" evidence="6">
    <location>
        <begin position="318"/>
        <end position="341"/>
    </location>
</feature>
<keyword evidence="8" id="KW-1185">Reference proteome</keyword>